<keyword evidence="5" id="KW-1185">Reference proteome</keyword>
<reference evidence="4 5" key="1">
    <citation type="submission" date="2017-09" db="EMBL/GenBank/DDBJ databases">
        <authorList>
            <person name="Varghese N."/>
            <person name="Submissions S."/>
        </authorList>
    </citation>
    <scope>NUCLEOTIDE SEQUENCE [LARGE SCALE GENOMIC DNA]</scope>
    <source>
        <strain evidence="4 5">OK806</strain>
    </source>
</reference>
<dbReference type="InterPro" id="IPR042183">
    <property type="entry name" value="MmgE/PrpD_sf_1"/>
</dbReference>
<comment type="caution">
    <text evidence="4">The sequence shown here is derived from an EMBL/GenBank/DDBJ whole genome shotgun (WGS) entry which is preliminary data.</text>
</comment>
<proteinExistence type="inferred from homology"/>
<organism evidence="4 5">
    <name type="scientific">Caballeronia arationis</name>
    <dbReference type="NCBI Taxonomy" id="1777142"/>
    <lineage>
        <taxon>Bacteria</taxon>
        <taxon>Pseudomonadati</taxon>
        <taxon>Pseudomonadota</taxon>
        <taxon>Betaproteobacteria</taxon>
        <taxon>Burkholderiales</taxon>
        <taxon>Burkholderiaceae</taxon>
        <taxon>Caballeronia</taxon>
    </lineage>
</organism>
<dbReference type="InterPro" id="IPR045337">
    <property type="entry name" value="MmgE_PrpD_C"/>
</dbReference>
<dbReference type="InterPro" id="IPR045336">
    <property type="entry name" value="MmgE_PrpD_N"/>
</dbReference>
<dbReference type="Gene3D" id="1.10.4100.10">
    <property type="entry name" value="2-methylcitrate dehydratase PrpD"/>
    <property type="match status" value="1"/>
</dbReference>
<evidence type="ECO:0000256" key="1">
    <source>
        <dbReference type="ARBA" id="ARBA00006174"/>
    </source>
</evidence>
<sequence length="459" mass="49124">MISKDLSHEFASYISTCRFEDLPSDAIEAAKKSILDVLGVCLAASGTVPAIQSVIELVRDSGGKPECTVLGFHDRVPPLMAAFANGAMAHCLDFDDMGPDGNHSSSYLIPAVFAAAEHVGGVSGKQLITSVAIGQDLFFRIRRSLQQRLDWLVTTVLGVFSATAGVSYVLRLSEEQIVNALGIASLGSCGTLEMRFGTDSDLGELYAGFVAKSAVLSALLAHKGVTGTQSVFEGKAGVMNVYFQGEYDRARILDELGRRFEGSTIQYKPWPTCGISHTYIHATLELIRKHELNASDIAEIRPFVGDFAQQMCYPLEARRSPASAMDARFSLPFSLAAAAVYGAVRIGQFATDGLRDSAVLAAAQKVVPVNDASFDWKGDMPNARVDILMKSGEVLTGFGDGTPGGKDRPMDWNLIAGKFSECASLAANPVNPDVIARVVKMAESLEQLDDSTNLIRALA</sequence>
<evidence type="ECO:0000259" key="2">
    <source>
        <dbReference type="Pfam" id="PF03972"/>
    </source>
</evidence>
<dbReference type="Pfam" id="PF19305">
    <property type="entry name" value="MmgE_PrpD_C"/>
    <property type="match status" value="1"/>
</dbReference>
<evidence type="ECO:0000313" key="5">
    <source>
        <dbReference type="Proteomes" id="UP000219522"/>
    </source>
</evidence>
<dbReference type="Gene3D" id="3.30.1330.120">
    <property type="entry name" value="2-methylcitrate dehydratase PrpD"/>
    <property type="match status" value="1"/>
</dbReference>
<dbReference type="EMBL" id="OCSU01000001">
    <property type="protein sequence ID" value="SOE46559.1"/>
    <property type="molecule type" value="Genomic_DNA"/>
</dbReference>
<dbReference type="PANTHER" id="PTHR16943:SF8">
    <property type="entry name" value="2-METHYLCITRATE DEHYDRATASE"/>
    <property type="match status" value="1"/>
</dbReference>
<dbReference type="GO" id="GO:0016829">
    <property type="term" value="F:lyase activity"/>
    <property type="evidence" value="ECO:0007669"/>
    <property type="project" value="InterPro"/>
</dbReference>
<dbReference type="AlphaFoldDB" id="A0A7Z7N002"/>
<gene>
    <name evidence="4" type="ORF">SAMN05446927_0139</name>
</gene>
<evidence type="ECO:0000259" key="3">
    <source>
        <dbReference type="Pfam" id="PF19305"/>
    </source>
</evidence>
<dbReference type="InterPro" id="IPR005656">
    <property type="entry name" value="MmgE_PrpD"/>
</dbReference>
<comment type="similarity">
    <text evidence="1">Belongs to the PrpD family.</text>
</comment>
<dbReference type="InterPro" id="IPR042188">
    <property type="entry name" value="MmgE/PrpD_sf_2"/>
</dbReference>
<accession>A0A7Z7N002</accession>
<dbReference type="Proteomes" id="UP000219522">
    <property type="component" value="Unassembled WGS sequence"/>
</dbReference>
<feature type="domain" description="MmgE/PrpD N-terminal" evidence="2">
    <location>
        <begin position="9"/>
        <end position="246"/>
    </location>
</feature>
<evidence type="ECO:0000313" key="4">
    <source>
        <dbReference type="EMBL" id="SOE46559.1"/>
    </source>
</evidence>
<dbReference type="PANTHER" id="PTHR16943">
    <property type="entry name" value="2-METHYLCITRATE DEHYDRATASE-RELATED"/>
    <property type="match status" value="1"/>
</dbReference>
<dbReference type="Pfam" id="PF03972">
    <property type="entry name" value="MmgE_PrpD_N"/>
    <property type="match status" value="1"/>
</dbReference>
<protein>
    <submittedName>
        <fullName evidence="4">2-methylcitrate dehydratase PrpD</fullName>
    </submittedName>
</protein>
<feature type="domain" description="MmgE/PrpD C-terminal" evidence="3">
    <location>
        <begin position="270"/>
        <end position="427"/>
    </location>
</feature>
<name>A0A7Z7N002_9BURK</name>
<dbReference type="InterPro" id="IPR036148">
    <property type="entry name" value="MmgE/PrpD_sf"/>
</dbReference>
<dbReference type="SUPFAM" id="SSF103378">
    <property type="entry name" value="2-methylcitrate dehydratase PrpD"/>
    <property type="match status" value="1"/>
</dbReference>